<feature type="binding site" evidence="15">
    <location>
        <position position="618"/>
    </location>
    <ligand>
        <name>Ca(2+)</name>
        <dbReference type="ChEBI" id="CHEBI:29108"/>
    </ligand>
</feature>
<dbReference type="Gene3D" id="3.40.50.200">
    <property type="entry name" value="Peptidase S8/S53 domain"/>
    <property type="match status" value="1"/>
</dbReference>
<dbReference type="Proteomes" id="UP000194127">
    <property type="component" value="Unassembled WGS sequence"/>
</dbReference>
<evidence type="ECO:0000256" key="9">
    <source>
        <dbReference type="ARBA" id="ARBA00022801"/>
    </source>
</evidence>
<reference evidence="18 19" key="1">
    <citation type="submission" date="2017-04" db="EMBL/GenBank/DDBJ databases">
        <title>Genome Sequence of the Model Brown-Rot Fungus Postia placenta SB12.</title>
        <authorList>
            <consortium name="DOE Joint Genome Institute"/>
            <person name="Gaskell J."/>
            <person name="Kersten P."/>
            <person name="Larrondo L.F."/>
            <person name="Canessa P."/>
            <person name="Martinez D."/>
            <person name="Hibbett D."/>
            <person name="Schmoll M."/>
            <person name="Kubicek C.P."/>
            <person name="Martinez A.T."/>
            <person name="Yadav J."/>
            <person name="Master E."/>
            <person name="Magnuson J.K."/>
            <person name="James T."/>
            <person name="Yaver D."/>
            <person name="Berka R."/>
            <person name="Labutti K."/>
            <person name="Lipzen A."/>
            <person name="Aerts A."/>
            <person name="Barry K."/>
            <person name="Henrissat B."/>
            <person name="Blanchette R."/>
            <person name="Grigoriev I."/>
            <person name="Cullen D."/>
        </authorList>
    </citation>
    <scope>NUCLEOTIDE SEQUENCE [LARGE SCALE GENOMIC DNA]</scope>
    <source>
        <strain evidence="18 19">MAD-698-R-SB12</strain>
    </source>
</reference>
<dbReference type="GO" id="GO:0004252">
    <property type="term" value="F:serine-type endopeptidase activity"/>
    <property type="evidence" value="ECO:0007669"/>
    <property type="project" value="UniProtKB-UniRule"/>
</dbReference>
<dbReference type="InterPro" id="IPR030400">
    <property type="entry name" value="Sedolisin_dom"/>
</dbReference>
<feature type="binding site" evidence="15">
    <location>
        <position position="598"/>
    </location>
    <ligand>
        <name>Ca(2+)</name>
        <dbReference type="ChEBI" id="CHEBI:29108"/>
    </ligand>
</feature>
<evidence type="ECO:0000256" key="3">
    <source>
        <dbReference type="ARBA" id="ARBA00004239"/>
    </source>
</evidence>
<dbReference type="SUPFAM" id="SSF52743">
    <property type="entry name" value="Subtilisin-like"/>
    <property type="match status" value="1"/>
</dbReference>
<evidence type="ECO:0000313" key="19">
    <source>
        <dbReference type="Proteomes" id="UP000194127"/>
    </source>
</evidence>
<feature type="active site" description="Charge relay system" evidence="15">
    <location>
        <position position="554"/>
    </location>
</feature>
<dbReference type="Pfam" id="PF09286">
    <property type="entry name" value="Pro-kuma_activ"/>
    <property type="match status" value="1"/>
</dbReference>
<keyword evidence="7 15" id="KW-0479">Metal-binding</keyword>
<dbReference type="STRING" id="670580.A0A1X6N3U2"/>
<keyword evidence="10 15" id="KW-0720">Serine protease</keyword>
<dbReference type="CDD" id="cd04056">
    <property type="entry name" value="Peptidases_S53"/>
    <property type="match status" value="1"/>
</dbReference>
<comment type="catalytic activity">
    <reaction evidence="1">
        <text>Release of an N-terminal tripeptide from a polypeptide.</text>
        <dbReference type="EC" id="3.4.14.10"/>
    </reaction>
</comment>
<dbReference type="RefSeq" id="XP_024340105.1">
    <property type="nucleotide sequence ID" value="XM_024488742.1"/>
</dbReference>
<evidence type="ECO:0000256" key="14">
    <source>
        <dbReference type="ARBA" id="ARBA00023180"/>
    </source>
</evidence>
<comment type="function">
    <text evidence="2">Secreted tripeptidyl-peptidase which degrades proteins at acidic pHs and is involved in virulence.</text>
</comment>
<dbReference type="InterPro" id="IPR050819">
    <property type="entry name" value="Tripeptidyl-peptidase_I"/>
</dbReference>
<protein>
    <recommendedName>
        <fullName evidence="4">tripeptidyl-peptidase II</fullName>
        <ecNumber evidence="4">3.4.14.10</ecNumber>
    </recommendedName>
</protein>
<keyword evidence="12" id="KW-0843">Virulence</keyword>
<dbReference type="GeneID" id="36333691"/>
<evidence type="ECO:0000256" key="5">
    <source>
        <dbReference type="ARBA" id="ARBA00022525"/>
    </source>
</evidence>
<keyword evidence="19" id="KW-1185">Reference proteome</keyword>
<dbReference type="SMART" id="SM00944">
    <property type="entry name" value="Pro-kuma_activ"/>
    <property type="match status" value="1"/>
</dbReference>
<dbReference type="EMBL" id="KZ110595">
    <property type="protein sequence ID" value="OSX63311.1"/>
    <property type="molecule type" value="Genomic_DNA"/>
</dbReference>
<evidence type="ECO:0000256" key="1">
    <source>
        <dbReference type="ARBA" id="ARBA00001910"/>
    </source>
</evidence>
<keyword evidence="6 15" id="KW-0645">Protease</keyword>
<keyword evidence="5" id="KW-0964">Secreted</keyword>
<dbReference type="OrthoDB" id="409122at2759"/>
<proteinExistence type="predicted"/>
<dbReference type="GO" id="GO:0046872">
    <property type="term" value="F:metal ion binding"/>
    <property type="evidence" value="ECO:0007669"/>
    <property type="project" value="UniProtKB-UniRule"/>
</dbReference>
<comment type="subcellular location">
    <subcellularLocation>
        <location evidence="3">Secreted</location>
        <location evidence="3">Extracellular space</location>
    </subcellularLocation>
</comment>
<comment type="cofactor">
    <cofactor evidence="15">
        <name>Ca(2+)</name>
        <dbReference type="ChEBI" id="CHEBI:29108"/>
    </cofactor>
    <text evidence="15">Binds 1 Ca(2+) ion per subunit.</text>
</comment>
<evidence type="ECO:0000256" key="7">
    <source>
        <dbReference type="ARBA" id="ARBA00022723"/>
    </source>
</evidence>
<dbReference type="AlphaFoldDB" id="A0A1X6N3U2"/>
<feature type="active site" description="Charge relay system" evidence="15">
    <location>
        <position position="312"/>
    </location>
</feature>
<feature type="chain" id="PRO_5010865284" description="tripeptidyl-peptidase II" evidence="16">
    <location>
        <begin position="20"/>
        <end position="639"/>
    </location>
</feature>
<keyword evidence="8 16" id="KW-0732">Signal</keyword>
<keyword evidence="11 15" id="KW-0106">Calcium</keyword>
<dbReference type="PANTHER" id="PTHR14218:SF19">
    <property type="entry name" value="SERINE PROTEASE AORO, PUTATIVE (AFU_ORTHOLOGUE AFUA_6G10250)-RELATED"/>
    <property type="match status" value="1"/>
</dbReference>
<dbReference type="GO" id="GO:0005576">
    <property type="term" value="C:extracellular region"/>
    <property type="evidence" value="ECO:0007669"/>
    <property type="project" value="UniProtKB-SubCell"/>
</dbReference>
<keyword evidence="13" id="KW-0865">Zymogen</keyword>
<sequence>MLPVQRLLALLILAQCAITASLSPRVVHESRSSLPTGWTPARRADPATRLPLRIGLAQSNLDNLDAYVLDVSHPESPNYGKHWTPAQVAQAFRPSRDAVDAVREWLMEEGMPPEGVKVHTGGGWVQVDVTVEEAERLLSTEYYVYQFGDGEGRSSEHVACKEKYHLPEHVSKHVELVVPTLHFDVHVKRERVAEKRSGSKNMGQSRSGIVNPKFIGEIETALTELADCDKQITPDCLRALYDFVYLPVATDRNTIGIVEYTPEAYLDQDMDWFFGNYSPSQVGQRPALVSIDGGYDQTLFQGFSVNGEADLDLQYAMALVGATQNVTLYQAGDLYEGASFNNFLDALDGSYCTYEGGDNPEYDSVYPDPYGGYTGKENCGTAPLSNIISTSYGATEASYGAAYTQRQCAEYGKLGLMGVTILYSSGDTGVAGNGLCLNADGTESSSGTRFDPGFPGSCPYVTSVGATQIQAGSTVWDPETACGQYIYSGGGFSNVFSTPAWQASAVDDYLAKYPPPYASDVFNASGRGYPDISANGLNYSVVVDGTLQLVAGTSCSSPVAAAILSAVNDARLAIGKSTIGFINPTIYTPPFMAAFNDITTGNNPGCGTDGFAAAPGWDPVTGLGTPNFPKLLALWLALP</sequence>
<evidence type="ECO:0000259" key="17">
    <source>
        <dbReference type="PROSITE" id="PS51695"/>
    </source>
</evidence>
<accession>A0A1X6N3U2</accession>
<evidence type="ECO:0000256" key="12">
    <source>
        <dbReference type="ARBA" id="ARBA00023026"/>
    </source>
</evidence>
<evidence type="ECO:0000256" key="4">
    <source>
        <dbReference type="ARBA" id="ARBA00012462"/>
    </source>
</evidence>
<feature type="signal peptide" evidence="16">
    <location>
        <begin position="1"/>
        <end position="19"/>
    </location>
</feature>
<gene>
    <name evidence="18" type="ORF">POSPLADRAFT_1180279</name>
</gene>
<name>A0A1X6N3U2_9APHY</name>
<dbReference type="EC" id="3.4.14.10" evidence="4"/>
<organism evidence="18 19">
    <name type="scientific">Postia placenta MAD-698-R-SB12</name>
    <dbReference type="NCBI Taxonomy" id="670580"/>
    <lineage>
        <taxon>Eukaryota</taxon>
        <taxon>Fungi</taxon>
        <taxon>Dikarya</taxon>
        <taxon>Basidiomycota</taxon>
        <taxon>Agaricomycotina</taxon>
        <taxon>Agaricomycetes</taxon>
        <taxon>Polyporales</taxon>
        <taxon>Adustoporiaceae</taxon>
        <taxon>Rhodonia</taxon>
    </lineage>
</organism>
<evidence type="ECO:0000256" key="10">
    <source>
        <dbReference type="ARBA" id="ARBA00022825"/>
    </source>
</evidence>
<dbReference type="FunFam" id="3.40.50.200:FF:000015">
    <property type="entry name" value="Tripeptidyl peptidase A"/>
    <property type="match status" value="1"/>
</dbReference>
<feature type="binding site" evidence="15">
    <location>
        <position position="597"/>
    </location>
    <ligand>
        <name>Ca(2+)</name>
        <dbReference type="ChEBI" id="CHEBI:29108"/>
    </ligand>
</feature>
<evidence type="ECO:0000256" key="15">
    <source>
        <dbReference type="PROSITE-ProRule" id="PRU01032"/>
    </source>
</evidence>
<dbReference type="InterPro" id="IPR036852">
    <property type="entry name" value="Peptidase_S8/S53_dom_sf"/>
</dbReference>
<dbReference type="SUPFAM" id="SSF54897">
    <property type="entry name" value="Protease propeptides/inhibitors"/>
    <property type="match status" value="1"/>
</dbReference>
<dbReference type="InterPro" id="IPR015366">
    <property type="entry name" value="S53_propep"/>
</dbReference>
<evidence type="ECO:0000313" key="18">
    <source>
        <dbReference type="EMBL" id="OSX63311.1"/>
    </source>
</evidence>
<feature type="active site" description="Charge relay system" evidence="15">
    <location>
        <position position="308"/>
    </location>
</feature>
<feature type="domain" description="Peptidase S53" evidence="17">
    <location>
        <begin position="231"/>
        <end position="638"/>
    </location>
</feature>
<feature type="binding site" evidence="15">
    <location>
        <position position="616"/>
    </location>
    <ligand>
        <name>Ca(2+)</name>
        <dbReference type="ChEBI" id="CHEBI:29108"/>
    </ligand>
</feature>
<dbReference type="PROSITE" id="PS51695">
    <property type="entry name" value="SEDOLISIN"/>
    <property type="match status" value="1"/>
</dbReference>
<keyword evidence="9 15" id="KW-0378">Hydrolase</keyword>
<dbReference type="GO" id="GO:0008240">
    <property type="term" value="F:tripeptidyl-peptidase activity"/>
    <property type="evidence" value="ECO:0007669"/>
    <property type="project" value="UniProtKB-EC"/>
</dbReference>
<dbReference type="CDD" id="cd11377">
    <property type="entry name" value="Pro-peptidase_S53"/>
    <property type="match status" value="1"/>
</dbReference>
<evidence type="ECO:0000256" key="13">
    <source>
        <dbReference type="ARBA" id="ARBA00023145"/>
    </source>
</evidence>
<dbReference type="PANTHER" id="PTHR14218">
    <property type="entry name" value="PROTEASE S8 TRIPEPTIDYL PEPTIDASE I CLN2"/>
    <property type="match status" value="1"/>
</dbReference>
<dbReference type="GO" id="GO:0006508">
    <property type="term" value="P:proteolysis"/>
    <property type="evidence" value="ECO:0007669"/>
    <property type="project" value="UniProtKB-KW"/>
</dbReference>
<keyword evidence="14" id="KW-0325">Glycoprotein</keyword>
<evidence type="ECO:0000256" key="6">
    <source>
        <dbReference type="ARBA" id="ARBA00022670"/>
    </source>
</evidence>
<evidence type="ECO:0000256" key="8">
    <source>
        <dbReference type="ARBA" id="ARBA00022729"/>
    </source>
</evidence>
<evidence type="ECO:0000256" key="2">
    <source>
        <dbReference type="ARBA" id="ARBA00002451"/>
    </source>
</evidence>
<evidence type="ECO:0000256" key="16">
    <source>
        <dbReference type="SAM" id="SignalP"/>
    </source>
</evidence>
<evidence type="ECO:0000256" key="11">
    <source>
        <dbReference type="ARBA" id="ARBA00022837"/>
    </source>
</evidence>